<organism evidence="1">
    <name type="scientific">viral metagenome</name>
    <dbReference type="NCBI Taxonomy" id="1070528"/>
    <lineage>
        <taxon>unclassified sequences</taxon>
        <taxon>metagenomes</taxon>
        <taxon>organismal metagenomes</taxon>
    </lineage>
</organism>
<name>A0A6C0FIY6_9ZZZZ</name>
<dbReference type="AlphaFoldDB" id="A0A6C0FIY6"/>
<reference evidence="1" key="1">
    <citation type="journal article" date="2020" name="Nature">
        <title>Giant virus diversity and host interactions through global metagenomics.</title>
        <authorList>
            <person name="Schulz F."/>
            <person name="Roux S."/>
            <person name="Paez-Espino D."/>
            <person name="Jungbluth S."/>
            <person name="Walsh D.A."/>
            <person name="Denef V.J."/>
            <person name="McMahon K.D."/>
            <person name="Konstantinidis K.T."/>
            <person name="Eloe-Fadrosh E.A."/>
            <person name="Kyrpides N.C."/>
            <person name="Woyke T."/>
        </authorList>
    </citation>
    <scope>NUCLEOTIDE SEQUENCE</scope>
    <source>
        <strain evidence="1">GVMAG-S-ERX556106-38</strain>
    </source>
</reference>
<proteinExistence type="predicted"/>
<evidence type="ECO:0000313" key="1">
    <source>
        <dbReference type="EMBL" id="QHT38715.1"/>
    </source>
</evidence>
<accession>A0A6C0FIY6</accession>
<dbReference type="EMBL" id="MN738833">
    <property type="protein sequence ID" value="QHT38715.1"/>
    <property type="molecule type" value="Genomic_DNA"/>
</dbReference>
<protein>
    <submittedName>
        <fullName evidence="1">Uncharacterized protein</fullName>
    </submittedName>
</protein>
<sequence>MDQKTLLKAFNDHFDEFVNDIVTIFPDNMDIRSAKSSIQLLRKANPKMLIGIWNSYISSKYSQQIDAGDISFFIDNDYTDDVSAMESSTQIMEAVDKLRQPIRDMGDDNREKTMKYIQNLKKICDLYFM</sequence>